<organism evidence="1 2">
    <name type="scientific">Bacteroides stercorirosoris</name>
    <dbReference type="NCBI Taxonomy" id="871324"/>
    <lineage>
        <taxon>Bacteria</taxon>
        <taxon>Pseudomonadati</taxon>
        <taxon>Bacteroidota</taxon>
        <taxon>Bacteroidia</taxon>
        <taxon>Bacteroidales</taxon>
        <taxon>Bacteroidaceae</taxon>
        <taxon>Bacteroides</taxon>
    </lineage>
</organism>
<proteinExistence type="predicted"/>
<protein>
    <submittedName>
        <fullName evidence="1">Uncharacterized protein</fullName>
    </submittedName>
</protein>
<sequence length="358" mass="41232">MVANLVNNTYLFSADMEDIRITDVHEKLVFKMTVDGQEALSEVYYPDSGNAVVICDPGDIINEYFVRPELGSGDDRIVLTPMTVQLSLSDSEAAADYTLYVFHSRYRVSFEPLTGFIFYSRYKIKHIRQNTIDYLSFFVSDKTKVYLDIIHLESGSSVKKTVELQLSDANRMMAYNMSPAKVGKLAGLRADNILSYDARITDGTLTDIVRYVMDRKSHREMHQFLYYNVFGLPESISFSGLVQYSPELEGDIADMVKLKRRFNPFFNDLRTVNTGYLDENKYKALIDMLTSPVQRWYDTPSLPMEIIITDIDFTHTKMGNQRVNVNLTFCPASRKHQVFDRYSFGGGIFDYTFDRTFE</sequence>
<name>A0A1M6IU84_9BACE</name>
<reference evidence="2" key="1">
    <citation type="submission" date="2016-11" db="EMBL/GenBank/DDBJ databases">
        <authorList>
            <person name="Varghese N."/>
            <person name="Submissions S."/>
        </authorList>
    </citation>
    <scope>NUCLEOTIDE SEQUENCE [LARGE SCALE GENOMIC DNA]</scope>
    <source>
        <strain evidence="2">DSM 26884</strain>
    </source>
</reference>
<dbReference type="eggNOG" id="ENOG50312MM">
    <property type="taxonomic scope" value="Bacteria"/>
</dbReference>
<keyword evidence="2" id="KW-1185">Reference proteome</keyword>
<dbReference type="RefSeq" id="WP_025834351.1">
    <property type="nucleotide sequence ID" value="NZ_FQZN01000025.1"/>
</dbReference>
<dbReference type="GeneID" id="92713653"/>
<dbReference type="EMBL" id="FQZN01000025">
    <property type="protein sequence ID" value="SHJ38003.1"/>
    <property type="molecule type" value="Genomic_DNA"/>
</dbReference>
<evidence type="ECO:0000313" key="1">
    <source>
        <dbReference type="EMBL" id="SHJ38003.1"/>
    </source>
</evidence>
<evidence type="ECO:0000313" key="2">
    <source>
        <dbReference type="Proteomes" id="UP000184192"/>
    </source>
</evidence>
<dbReference type="AlphaFoldDB" id="A0A1M6IU84"/>
<gene>
    <name evidence="1" type="ORF">SAMN05444350_12523</name>
</gene>
<accession>A0A1M6IU84</accession>
<dbReference type="Proteomes" id="UP000184192">
    <property type="component" value="Unassembled WGS sequence"/>
</dbReference>